<gene>
    <name evidence="1" type="ORF">SAMN04515666_11530</name>
</gene>
<dbReference type="Proteomes" id="UP000199664">
    <property type="component" value="Unassembled WGS sequence"/>
</dbReference>
<organism evidence="1 2">
    <name type="scientific">Bosea lupini</name>
    <dbReference type="NCBI Taxonomy" id="1036779"/>
    <lineage>
        <taxon>Bacteria</taxon>
        <taxon>Pseudomonadati</taxon>
        <taxon>Pseudomonadota</taxon>
        <taxon>Alphaproteobacteria</taxon>
        <taxon>Hyphomicrobiales</taxon>
        <taxon>Boseaceae</taxon>
        <taxon>Bosea</taxon>
    </lineage>
</organism>
<dbReference type="Gene3D" id="3.20.20.60">
    <property type="entry name" value="Phosphoenolpyruvate-binding domains"/>
    <property type="match status" value="1"/>
</dbReference>
<dbReference type="STRING" id="1036779.SAMN04515666_11530"/>
<evidence type="ECO:0000313" key="1">
    <source>
        <dbReference type="EMBL" id="SEM59518.1"/>
    </source>
</evidence>
<proteinExistence type="predicted"/>
<sequence length="60" mass="6529">MLAAARANRVPVMDPVFNPDPVEAGRQRNDWLARGATMFVVGTDKIIVADAVSRYASALR</sequence>
<dbReference type="EMBL" id="FOAN01000015">
    <property type="protein sequence ID" value="SEM59518.1"/>
    <property type="molecule type" value="Genomic_DNA"/>
</dbReference>
<keyword evidence="2" id="KW-1185">Reference proteome</keyword>
<accession>A0A1H7ZPN4</accession>
<dbReference type="InterPro" id="IPR040442">
    <property type="entry name" value="Pyrv_kinase-like_dom_sf"/>
</dbReference>
<protein>
    <submittedName>
        <fullName evidence="1">Uncharacterized protein</fullName>
    </submittedName>
</protein>
<reference evidence="2" key="1">
    <citation type="submission" date="2016-10" db="EMBL/GenBank/DDBJ databases">
        <authorList>
            <person name="Varghese N."/>
            <person name="Submissions S."/>
        </authorList>
    </citation>
    <scope>NUCLEOTIDE SEQUENCE [LARGE SCALE GENOMIC DNA]</scope>
    <source>
        <strain evidence="2">LMG 26383,CCUG 61248,R- 45681</strain>
    </source>
</reference>
<evidence type="ECO:0000313" key="2">
    <source>
        <dbReference type="Proteomes" id="UP000199664"/>
    </source>
</evidence>
<name>A0A1H7ZPN4_9HYPH</name>
<dbReference type="AlphaFoldDB" id="A0A1H7ZPN4"/>